<dbReference type="RefSeq" id="WP_246422866.1">
    <property type="nucleotide sequence ID" value="NZ_JACIEE010000011.1"/>
</dbReference>
<protein>
    <submittedName>
        <fullName evidence="1">Uncharacterized protein</fullName>
    </submittedName>
</protein>
<name>A0A7W6GMZ7_9HYPH</name>
<proteinExistence type="predicted"/>
<accession>A0A7W6GMZ7</accession>
<organism evidence="1 2">
    <name type="scientific">Mycoplana azooxidifex</name>
    <dbReference type="NCBI Taxonomy" id="1636188"/>
    <lineage>
        <taxon>Bacteria</taxon>
        <taxon>Pseudomonadati</taxon>
        <taxon>Pseudomonadota</taxon>
        <taxon>Alphaproteobacteria</taxon>
        <taxon>Hyphomicrobiales</taxon>
        <taxon>Rhizobiaceae</taxon>
        <taxon>Mycoplana</taxon>
    </lineage>
</organism>
<gene>
    <name evidence="1" type="ORF">GGQ64_004686</name>
</gene>
<evidence type="ECO:0000313" key="2">
    <source>
        <dbReference type="Proteomes" id="UP000574761"/>
    </source>
</evidence>
<keyword evidence="2" id="KW-1185">Reference proteome</keyword>
<comment type="caution">
    <text evidence="1">The sequence shown here is derived from an EMBL/GenBank/DDBJ whole genome shotgun (WGS) entry which is preliminary data.</text>
</comment>
<dbReference type="EMBL" id="JACIEE010000011">
    <property type="protein sequence ID" value="MBB3979444.1"/>
    <property type="molecule type" value="Genomic_DNA"/>
</dbReference>
<sequence>MGKDAPGKDMPGQDTPEMRALIKAVAEGPRRDNSAYHKAIAEARQAFEAAEAALGGPVRLKTKARMKADGEYVVKWTFKRAK</sequence>
<reference evidence="1 2" key="1">
    <citation type="submission" date="2020-08" db="EMBL/GenBank/DDBJ databases">
        <title>Genomic Encyclopedia of Type Strains, Phase IV (KMG-IV): sequencing the most valuable type-strain genomes for metagenomic binning, comparative biology and taxonomic classification.</title>
        <authorList>
            <person name="Goeker M."/>
        </authorList>
    </citation>
    <scope>NUCLEOTIDE SEQUENCE [LARGE SCALE GENOMIC DNA]</scope>
    <source>
        <strain evidence="1 2">DSM 100211</strain>
    </source>
</reference>
<dbReference type="Proteomes" id="UP000574761">
    <property type="component" value="Unassembled WGS sequence"/>
</dbReference>
<dbReference type="AlphaFoldDB" id="A0A7W6GMZ7"/>
<evidence type="ECO:0000313" key="1">
    <source>
        <dbReference type="EMBL" id="MBB3979444.1"/>
    </source>
</evidence>